<gene>
    <name evidence="2" type="ORF">EYF80_049494</name>
</gene>
<accession>A0A4Z2FJ75</accession>
<organism evidence="2 3">
    <name type="scientific">Liparis tanakae</name>
    <name type="common">Tanaka's snailfish</name>
    <dbReference type="NCBI Taxonomy" id="230148"/>
    <lineage>
        <taxon>Eukaryota</taxon>
        <taxon>Metazoa</taxon>
        <taxon>Chordata</taxon>
        <taxon>Craniata</taxon>
        <taxon>Vertebrata</taxon>
        <taxon>Euteleostomi</taxon>
        <taxon>Actinopterygii</taxon>
        <taxon>Neopterygii</taxon>
        <taxon>Teleostei</taxon>
        <taxon>Neoteleostei</taxon>
        <taxon>Acanthomorphata</taxon>
        <taxon>Eupercaria</taxon>
        <taxon>Perciformes</taxon>
        <taxon>Cottioidei</taxon>
        <taxon>Cottales</taxon>
        <taxon>Liparidae</taxon>
        <taxon>Liparis</taxon>
    </lineage>
</organism>
<name>A0A4Z2FJ75_9TELE</name>
<reference evidence="2 3" key="1">
    <citation type="submission" date="2019-03" db="EMBL/GenBank/DDBJ databases">
        <title>First draft genome of Liparis tanakae, snailfish: a comprehensive survey of snailfish specific genes.</title>
        <authorList>
            <person name="Kim W."/>
            <person name="Song I."/>
            <person name="Jeong J.-H."/>
            <person name="Kim D."/>
            <person name="Kim S."/>
            <person name="Ryu S."/>
            <person name="Song J.Y."/>
            <person name="Lee S.K."/>
        </authorList>
    </citation>
    <scope>NUCLEOTIDE SEQUENCE [LARGE SCALE GENOMIC DNA]</scope>
    <source>
        <tissue evidence="2">Muscle</tissue>
    </source>
</reference>
<evidence type="ECO:0000313" key="3">
    <source>
        <dbReference type="Proteomes" id="UP000314294"/>
    </source>
</evidence>
<dbReference type="AlphaFoldDB" id="A0A4Z2FJ75"/>
<protein>
    <submittedName>
        <fullName evidence="2">Uncharacterized protein</fullName>
    </submittedName>
</protein>
<keyword evidence="3" id="KW-1185">Reference proteome</keyword>
<feature type="compositionally biased region" description="Basic and acidic residues" evidence="1">
    <location>
        <begin position="1"/>
        <end position="15"/>
    </location>
</feature>
<dbReference type="EMBL" id="SRLO01001198">
    <property type="protein sequence ID" value="TNN40332.1"/>
    <property type="molecule type" value="Genomic_DNA"/>
</dbReference>
<dbReference type="Proteomes" id="UP000314294">
    <property type="component" value="Unassembled WGS sequence"/>
</dbReference>
<sequence>MLRQKERGIDNRAEGGEEEEEEELTLTVSVMHVFVGGEWGGNEGGRMSAHGSVLQVTEESCNVFAKQGHRATPPQGHPHNNALLPACLPVVMAMLRAQLAANWLRAHPSAYTTTTTNNNNNNNVQLLRCALTDACCRCCRCMVERTQLNHRQLEHALPDSLSVKKTTTCELTVNKT</sequence>
<feature type="region of interest" description="Disordered" evidence="1">
    <location>
        <begin position="1"/>
        <end position="22"/>
    </location>
</feature>
<comment type="caution">
    <text evidence="2">The sequence shown here is derived from an EMBL/GenBank/DDBJ whole genome shotgun (WGS) entry which is preliminary data.</text>
</comment>
<evidence type="ECO:0000313" key="2">
    <source>
        <dbReference type="EMBL" id="TNN40332.1"/>
    </source>
</evidence>
<proteinExistence type="predicted"/>
<evidence type="ECO:0000256" key="1">
    <source>
        <dbReference type="SAM" id="MobiDB-lite"/>
    </source>
</evidence>